<dbReference type="AlphaFoldDB" id="E5Y2I9"/>
<dbReference type="Proteomes" id="UP000006034">
    <property type="component" value="Unassembled WGS sequence"/>
</dbReference>
<dbReference type="EMBL" id="ADCP02000002">
    <property type="protein sequence ID" value="EFV45779.2"/>
    <property type="molecule type" value="Genomic_DNA"/>
</dbReference>
<sequence>MRGAISDEVLSIVREMVSMNTANVTLPSNAVEAMINRIDHQDKMLRAYRVLVACHDNYLCEVDKTTAVSERFDRLEAARQIVAELEI</sequence>
<accession>E5Y2I9</accession>
<dbReference type="RefSeq" id="WP_016360871.1">
    <property type="nucleotide sequence ID" value="NZ_KE150239.1"/>
</dbReference>
<protein>
    <submittedName>
        <fullName evidence="1">Uncharacterized protein</fullName>
    </submittedName>
</protein>
<reference evidence="1 2" key="2">
    <citation type="submission" date="2013-04" db="EMBL/GenBank/DDBJ databases">
        <title>The Genome Sequence of Bilophila wadsworthia 3_1_6.</title>
        <authorList>
            <consortium name="The Broad Institute Genomics Platform"/>
            <person name="Earl A."/>
            <person name="Ward D."/>
            <person name="Feldgarden M."/>
            <person name="Gevers D."/>
            <person name="Sibley C."/>
            <person name="Strauss J."/>
            <person name="Allen-Vercoe E."/>
            <person name="Walker B."/>
            <person name="Young S."/>
            <person name="Zeng Q."/>
            <person name="Gargeya S."/>
            <person name="Fitzgerald M."/>
            <person name="Haas B."/>
            <person name="Abouelleil A."/>
            <person name="Allen A.W."/>
            <person name="Alvarado L."/>
            <person name="Arachchi H.M."/>
            <person name="Berlin A.M."/>
            <person name="Chapman S.B."/>
            <person name="Gainer-Dewar J."/>
            <person name="Goldberg J."/>
            <person name="Griggs A."/>
            <person name="Gujja S."/>
            <person name="Hansen M."/>
            <person name="Howarth C."/>
            <person name="Imamovic A."/>
            <person name="Ireland A."/>
            <person name="Larimer J."/>
            <person name="McCowan C."/>
            <person name="Murphy C."/>
            <person name="Pearson M."/>
            <person name="Poon T.W."/>
            <person name="Priest M."/>
            <person name="Roberts A."/>
            <person name="Saif S."/>
            <person name="Shea T."/>
            <person name="Sisk P."/>
            <person name="Sykes S."/>
            <person name="Wortman J."/>
            <person name="Nusbaum C."/>
            <person name="Birren B."/>
        </authorList>
    </citation>
    <scope>NUCLEOTIDE SEQUENCE [LARGE SCALE GENOMIC DNA]</scope>
    <source>
        <strain evidence="1 2">3_1_6</strain>
    </source>
</reference>
<dbReference type="STRING" id="563192.HMPREF0179_00400"/>
<gene>
    <name evidence="1" type="ORF">HMPREF0179_00400</name>
</gene>
<proteinExistence type="predicted"/>
<comment type="caution">
    <text evidence="1">The sequence shown here is derived from an EMBL/GenBank/DDBJ whole genome shotgun (WGS) entry which is preliminary data.</text>
</comment>
<evidence type="ECO:0000313" key="2">
    <source>
        <dbReference type="Proteomes" id="UP000006034"/>
    </source>
</evidence>
<dbReference type="GeneID" id="78086823"/>
<dbReference type="HOGENOM" id="CLU_2477130_0_0_7"/>
<name>E5Y2I9_BILW3</name>
<evidence type="ECO:0000313" key="1">
    <source>
        <dbReference type="EMBL" id="EFV45779.2"/>
    </source>
</evidence>
<reference evidence="1 2" key="1">
    <citation type="submission" date="2010-10" db="EMBL/GenBank/DDBJ databases">
        <authorList>
            <consortium name="The Broad Institute Genome Sequencing Platform"/>
            <person name="Ward D."/>
            <person name="Earl A."/>
            <person name="Feldgarden M."/>
            <person name="Young S.K."/>
            <person name="Gargeya S."/>
            <person name="Zeng Q."/>
            <person name="Alvarado L."/>
            <person name="Berlin A."/>
            <person name="Bochicchio J."/>
            <person name="Chapman S.B."/>
            <person name="Chen Z."/>
            <person name="Freedman E."/>
            <person name="Gellesch M."/>
            <person name="Goldberg J."/>
            <person name="Griggs A."/>
            <person name="Gujja S."/>
            <person name="Heilman E."/>
            <person name="Heiman D."/>
            <person name="Howarth C."/>
            <person name="Mehta T."/>
            <person name="Neiman D."/>
            <person name="Pearson M."/>
            <person name="Roberts A."/>
            <person name="Saif S."/>
            <person name="Shea T."/>
            <person name="Shenoy N."/>
            <person name="Sisk P."/>
            <person name="Stolte C."/>
            <person name="Sykes S."/>
            <person name="White J."/>
            <person name="Yandava C."/>
            <person name="Allen-Vercoe E."/>
            <person name="Sibley C."/>
            <person name="Ambrose C.E."/>
            <person name="Strauss J."/>
            <person name="Daigneault M."/>
            <person name="Haas B."/>
            <person name="Nusbaum C."/>
            <person name="Birren B."/>
        </authorList>
    </citation>
    <scope>NUCLEOTIDE SEQUENCE [LARGE SCALE GENOMIC DNA]</scope>
    <source>
        <strain evidence="1 2">3_1_6</strain>
    </source>
</reference>
<organism evidence="1 2">
    <name type="scientific">Bilophila wadsworthia (strain 3_1_6)</name>
    <dbReference type="NCBI Taxonomy" id="563192"/>
    <lineage>
        <taxon>Bacteria</taxon>
        <taxon>Pseudomonadati</taxon>
        <taxon>Thermodesulfobacteriota</taxon>
        <taxon>Desulfovibrionia</taxon>
        <taxon>Desulfovibrionales</taxon>
        <taxon>Desulfovibrionaceae</taxon>
        <taxon>Bilophila</taxon>
    </lineage>
</organism>
<keyword evidence="2" id="KW-1185">Reference proteome</keyword>